<dbReference type="InterPro" id="IPR048650">
    <property type="entry name" value="ISOA1-3-like_C"/>
</dbReference>
<protein>
    <submittedName>
        <fullName evidence="3">Isoamylase 1, chloroplastic-like isoform X2</fullName>
    </submittedName>
</protein>
<dbReference type="Gene3D" id="2.60.40.1180">
    <property type="entry name" value="Golgi alpha-mannosidase II"/>
    <property type="match status" value="1"/>
</dbReference>
<reference evidence="3" key="1">
    <citation type="submission" date="2025-08" db="UniProtKB">
        <authorList>
            <consortium name="RefSeq"/>
        </authorList>
    </citation>
    <scope>IDENTIFICATION</scope>
    <source>
        <tissue evidence="3">Leaf</tissue>
    </source>
</reference>
<accession>A0A3Q0ELC2</accession>
<sequence length="142" mass="16821">MGDEYGHTKGGNNNTYCHDNYLNYFQWDKKEESSLDFFRFCCLVTKFHQECESMGLDDFPTSKRLQWHGHFPGMPDWSETSRFVAFTMVERMDYEVAIENGRLMYKKSGKPVDTTGKAEWIFVLSTSKTLYVRSRHISFYFI</sequence>
<gene>
    <name evidence="3" type="primary">LOC111240847</name>
</gene>
<dbReference type="SUPFAM" id="SSF51445">
    <property type="entry name" value="(Trans)glycosidases"/>
    <property type="match status" value="1"/>
</dbReference>
<dbReference type="Gene3D" id="3.20.20.80">
    <property type="entry name" value="Glycosidases"/>
    <property type="match status" value="1"/>
</dbReference>
<dbReference type="RefSeq" id="XP_022632455.1">
    <property type="nucleotide sequence ID" value="XM_022776734.1"/>
</dbReference>
<keyword evidence="2" id="KW-1185">Reference proteome</keyword>
<dbReference type="Proteomes" id="UP000087766">
    <property type="component" value="Unplaced"/>
</dbReference>
<organism evidence="2 3">
    <name type="scientific">Vigna radiata var. radiata</name>
    <name type="common">Mung bean</name>
    <name type="synonym">Phaseolus aureus</name>
    <dbReference type="NCBI Taxonomy" id="3916"/>
    <lineage>
        <taxon>Eukaryota</taxon>
        <taxon>Viridiplantae</taxon>
        <taxon>Streptophyta</taxon>
        <taxon>Embryophyta</taxon>
        <taxon>Tracheophyta</taxon>
        <taxon>Spermatophyta</taxon>
        <taxon>Magnoliopsida</taxon>
        <taxon>eudicotyledons</taxon>
        <taxon>Gunneridae</taxon>
        <taxon>Pentapetalae</taxon>
        <taxon>rosids</taxon>
        <taxon>fabids</taxon>
        <taxon>Fabales</taxon>
        <taxon>Fabaceae</taxon>
        <taxon>Papilionoideae</taxon>
        <taxon>50 kb inversion clade</taxon>
        <taxon>NPAAA clade</taxon>
        <taxon>indigoferoid/millettioid clade</taxon>
        <taxon>Phaseoleae</taxon>
        <taxon>Vigna</taxon>
    </lineage>
</organism>
<evidence type="ECO:0000313" key="3">
    <source>
        <dbReference type="RefSeq" id="XP_022632455.1"/>
    </source>
</evidence>
<proteinExistence type="predicted"/>
<name>A0A3Q0ELC2_VIGRR</name>
<dbReference type="PANTHER" id="PTHR43002">
    <property type="entry name" value="GLYCOGEN DEBRANCHING ENZYME"/>
    <property type="match status" value="1"/>
</dbReference>
<dbReference type="AlphaFoldDB" id="A0A3Q0ELC2"/>
<dbReference type="InterPro" id="IPR013780">
    <property type="entry name" value="Glyco_hydro_b"/>
</dbReference>
<feature type="domain" description="Isoamylase 1-3-like C-terminal" evidence="1">
    <location>
        <begin position="66"/>
        <end position="98"/>
    </location>
</feature>
<evidence type="ECO:0000313" key="2">
    <source>
        <dbReference type="Proteomes" id="UP000087766"/>
    </source>
</evidence>
<evidence type="ECO:0000259" key="1">
    <source>
        <dbReference type="Pfam" id="PF21156"/>
    </source>
</evidence>
<dbReference type="InterPro" id="IPR017853">
    <property type="entry name" value="GH"/>
</dbReference>
<dbReference type="GeneID" id="111240847"/>
<dbReference type="Pfam" id="PF21156">
    <property type="entry name" value="ISOA1-3_C"/>
    <property type="match status" value="1"/>
</dbReference>